<accession>A0A0R1KUU8</accession>
<dbReference type="Proteomes" id="UP000051581">
    <property type="component" value="Unassembled WGS sequence"/>
</dbReference>
<dbReference type="EMBL" id="AZEA01000022">
    <property type="protein sequence ID" value="KRK87359.1"/>
    <property type="molecule type" value="Genomic_DNA"/>
</dbReference>
<evidence type="ECO:0000313" key="2">
    <source>
        <dbReference type="Proteomes" id="UP000051581"/>
    </source>
</evidence>
<evidence type="ECO:0008006" key="3">
    <source>
        <dbReference type="Google" id="ProtNLM"/>
    </source>
</evidence>
<dbReference type="AlphaFoldDB" id="A0A0R1KUU8"/>
<sequence length="267" mass="29666">MLKKGITMKKVIIAVVGIMGMMLAGCSSNKSTAKPSSTISVVNHAQKAAHQVKSGNIVLVTKNTQNKKTSTGKMTAKFHLNPMIVQAKLNNAAGLVKNYDYFIDGRTVYIHADNNWSKQLLPKKSPLIKSVRRQVTGSAAVKAMDYLKKHLKLQKNKTTDVLSYNGQGKLGSMVAKKIILAEANHSESTKNVLKKVKITKFSYKYTLDKKTYLPVQTYIYMQYQDKSSKKTVTEAVTGNYTNVNKVKKFKVPAYIKKNAPSTNQVNE</sequence>
<comment type="caution">
    <text evidence="1">The sequence shown here is derived from an EMBL/GenBank/DDBJ whole genome shotgun (WGS) entry which is preliminary data.</text>
</comment>
<evidence type="ECO:0000313" key="1">
    <source>
        <dbReference type="EMBL" id="KRK87359.1"/>
    </source>
</evidence>
<gene>
    <name evidence="1" type="ORF">FD17_GL001332</name>
</gene>
<proteinExistence type="predicted"/>
<reference evidence="1 2" key="1">
    <citation type="journal article" date="2015" name="Genome Announc.">
        <title>Expanding the biotechnology potential of lactobacilli through comparative genomics of 213 strains and associated genera.</title>
        <authorList>
            <person name="Sun Z."/>
            <person name="Harris H.M."/>
            <person name="McCann A."/>
            <person name="Guo C."/>
            <person name="Argimon S."/>
            <person name="Zhang W."/>
            <person name="Yang X."/>
            <person name="Jeffery I.B."/>
            <person name="Cooney J.C."/>
            <person name="Kagawa T.F."/>
            <person name="Liu W."/>
            <person name="Song Y."/>
            <person name="Salvetti E."/>
            <person name="Wrobel A."/>
            <person name="Rasinkangas P."/>
            <person name="Parkhill J."/>
            <person name="Rea M.C."/>
            <person name="O'Sullivan O."/>
            <person name="Ritari J."/>
            <person name="Douillard F.P."/>
            <person name="Paul Ross R."/>
            <person name="Yang R."/>
            <person name="Briner A.E."/>
            <person name="Felis G.E."/>
            <person name="de Vos W.M."/>
            <person name="Barrangou R."/>
            <person name="Klaenhammer T.R."/>
            <person name="Caufield P.W."/>
            <person name="Cui Y."/>
            <person name="Zhang H."/>
            <person name="O'Toole P.W."/>
        </authorList>
    </citation>
    <scope>NUCLEOTIDE SEQUENCE [LARGE SCALE GENOMIC DNA]</scope>
    <source>
        <strain evidence="1 2">DSM 19904</strain>
    </source>
</reference>
<dbReference type="Pfam" id="PF20316">
    <property type="entry name" value="DUF6612"/>
    <property type="match status" value="1"/>
</dbReference>
<dbReference type="PROSITE" id="PS51257">
    <property type="entry name" value="PROKAR_LIPOPROTEIN"/>
    <property type="match status" value="1"/>
</dbReference>
<protein>
    <recommendedName>
        <fullName evidence="3">Lipoprotein</fullName>
    </recommendedName>
</protein>
<organism evidence="1 2">
    <name type="scientific">Lentilactobacillus sunkii DSM 19904</name>
    <dbReference type="NCBI Taxonomy" id="1423808"/>
    <lineage>
        <taxon>Bacteria</taxon>
        <taxon>Bacillati</taxon>
        <taxon>Bacillota</taxon>
        <taxon>Bacilli</taxon>
        <taxon>Lactobacillales</taxon>
        <taxon>Lactobacillaceae</taxon>
        <taxon>Lentilactobacillus</taxon>
    </lineage>
</organism>
<keyword evidence="2" id="KW-1185">Reference proteome</keyword>
<name>A0A0R1KUU8_9LACO</name>
<dbReference type="InterPro" id="IPR046720">
    <property type="entry name" value="DUF6612"/>
</dbReference>
<dbReference type="PATRIC" id="fig|1423808.3.peg.1343"/>